<evidence type="ECO:0000256" key="2">
    <source>
        <dbReference type="SAM" id="SignalP"/>
    </source>
</evidence>
<organism evidence="3 4">
    <name type="scientific">Mycena citricolor</name>
    <dbReference type="NCBI Taxonomy" id="2018698"/>
    <lineage>
        <taxon>Eukaryota</taxon>
        <taxon>Fungi</taxon>
        <taxon>Dikarya</taxon>
        <taxon>Basidiomycota</taxon>
        <taxon>Agaricomycotina</taxon>
        <taxon>Agaricomycetes</taxon>
        <taxon>Agaricomycetidae</taxon>
        <taxon>Agaricales</taxon>
        <taxon>Marasmiineae</taxon>
        <taxon>Mycenaceae</taxon>
        <taxon>Mycena</taxon>
    </lineage>
</organism>
<protein>
    <submittedName>
        <fullName evidence="3">Uncharacterized protein</fullName>
    </submittedName>
</protein>
<accession>A0AAD2Q505</accession>
<comment type="caution">
    <text evidence="3">The sequence shown here is derived from an EMBL/GenBank/DDBJ whole genome shotgun (WGS) entry which is preliminary data.</text>
</comment>
<proteinExistence type="predicted"/>
<keyword evidence="2" id="KW-0732">Signal</keyword>
<keyword evidence="1" id="KW-0812">Transmembrane</keyword>
<dbReference type="EMBL" id="CAVNYO010000414">
    <property type="protein sequence ID" value="CAK5276878.1"/>
    <property type="molecule type" value="Genomic_DNA"/>
</dbReference>
<feature type="transmembrane region" description="Helical" evidence="1">
    <location>
        <begin position="125"/>
        <end position="147"/>
    </location>
</feature>
<feature type="chain" id="PRO_5042242691" evidence="2">
    <location>
        <begin position="18"/>
        <end position="148"/>
    </location>
</feature>
<dbReference type="AlphaFoldDB" id="A0AAD2Q505"/>
<evidence type="ECO:0000313" key="4">
    <source>
        <dbReference type="Proteomes" id="UP001295794"/>
    </source>
</evidence>
<sequence length="148" mass="16196">MILASLILLAMIEFDAGLQNGRDPKHTLLTTSSYLAALFTSLSALSSFALLDRIGDIEFAAASRGLSREGLFPNCESSHRLLRLSGATRSFTILLAQFVVYSFLAAMFFLTEMVTYLWLKERTTLSIIITAVSMPAALLLLVTSLVVE</sequence>
<dbReference type="Proteomes" id="UP001295794">
    <property type="component" value="Unassembled WGS sequence"/>
</dbReference>
<evidence type="ECO:0000313" key="3">
    <source>
        <dbReference type="EMBL" id="CAK5276878.1"/>
    </source>
</evidence>
<name>A0AAD2Q505_9AGAR</name>
<feature type="transmembrane region" description="Helical" evidence="1">
    <location>
        <begin position="91"/>
        <end position="119"/>
    </location>
</feature>
<keyword evidence="4" id="KW-1185">Reference proteome</keyword>
<feature type="signal peptide" evidence="2">
    <location>
        <begin position="1"/>
        <end position="17"/>
    </location>
</feature>
<reference evidence="3" key="1">
    <citation type="submission" date="2023-11" db="EMBL/GenBank/DDBJ databases">
        <authorList>
            <person name="De Vega J J."/>
            <person name="De Vega J J."/>
        </authorList>
    </citation>
    <scope>NUCLEOTIDE SEQUENCE</scope>
</reference>
<keyword evidence="1" id="KW-0472">Membrane</keyword>
<evidence type="ECO:0000256" key="1">
    <source>
        <dbReference type="SAM" id="Phobius"/>
    </source>
</evidence>
<gene>
    <name evidence="3" type="ORF">MYCIT1_LOCUS25501</name>
</gene>
<keyword evidence="1" id="KW-1133">Transmembrane helix</keyword>